<evidence type="ECO:0000256" key="2">
    <source>
        <dbReference type="ARBA" id="ARBA00007247"/>
    </source>
</evidence>
<dbReference type="SUPFAM" id="SSF54616">
    <property type="entry name" value="DNA-binding domain of Mlu1-box binding protein MBP1"/>
    <property type="match status" value="1"/>
</dbReference>
<feature type="region of interest" description="Disordered" evidence="9">
    <location>
        <begin position="627"/>
        <end position="649"/>
    </location>
</feature>
<comment type="similarity">
    <text evidence="2">Belongs to the EFG1/PHD1/stuA family.</text>
</comment>
<feature type="domain" description="HTH APSES-type" evidence="10">
    <location>
        <begin position="207"/>
        <end position="313"/>
    </location>
</feature>
<evidence type="ECO:0000313" key="11">
    <source>
        <dbReference type="EMBL" id="CAK7215804.1"/>
    </source>
</evidence>
<dbReference type="PANTHER" id="PTHR47792">
    <property type="entry name" value="PROTEIN SOK2-RELATED"/>
    <property type="match status" value="1"/>
</dbReference>
<protein>
    <recommendedName>
        <fullName evidence="10">HTH APSES-type domain-containing protein</fullName>
    </recommendedName>
</protein>
<feature type="compositionally biased region" description="Low complexity" evidence="9">
    <location>
        <begin position="57"/>
        <end position="70"/>
    </location>
</feature>
<comment type="subcellular location">
    <subcellularLocation>
        <location evidence="1">Nucleus</location>
    </subcellularLocation>
</comment>
<organism evidence="11 12">
    <name type="scientific">Sporothrix eucalyptigena</name>
    <dbReference type="NCBI Taxonomy" id="1812306"/>
    <lineage>
        <taxon>Eukaryota</taxon>
        <taxon>Fungi</taxon>
        <taxon>Dikarya</taxon>
        <taxon>Ascomycota</taxon>
        <taxon>Pezizomycotina</taxon>
        <taxon>Sordariomycetes</taxon>
        <taxon>Sordariomycetidae</taxon>
        <taxon>Ophiostomatales</taxon>
        <taxon>Ophiostomataceae</taxon>
        <taxon>Sporothrix</taxon>
    </lineage>
</organism>
<keyword evidence="3" id="KW-0749">Sporulation</keyword>
<evidence type="ECO:0000256" key="9">
    <source>
        <dbReference type="SAM" id="MobiDB-lite"/>
    </source>
</evidence>
<evidence type="ECO:0000256" key="1">
    <source>
        <dbReference type="ARBA" id="ARBA00004123"/>
    </source>
</evidence>
<evidence type="ECO:0000256" key="7">
    <source>
        <dbReference type="ARBA" id="ARBA00023242"/>
    </source>
</evidence>
<feature type="region of interest" description="Disordered" evidence="9">
    <location>
        <begin position="325"/>
        <end position="367"/>
    </location>
</feature>
<sequence length="769" mass="81257">MNDRLPSLPLPSSAQQAYSSGTVSPRVGSIGSSTNSSADSQSPYTSVASSHGPKTPPSAVALPPVPSSLSGGLHTPIVQSSISGYEQYQQAMNQGPAEMYYPPQHMQGGQPQPTPVTSSAIAQYNPHQQPPLLQPGPAQYPNPSPYNQYGYTNGLTSPPTAAPVANPLAANPHVLPLPGVASQQGMQNSYSGFDNTGQVAPPGMKPRVTATLWEDEGSLCFQVEARGICVARREDNHMINGTKLLNVAGMTRGRRDGILKSEKVRHVVKIGPMHLKGVWIPFERALDFANKEKITELLFPLFVHNIAALLYHPTNQNRAQQVMAAAERRKQGDNPMRSGQPPAPGLPSLQHHSTMALPGPQQTLPSHANMATPNARPPLDRAHTFPTPPTSASSVMGGGMSASEPFSWPQQGVNGAQGANTMSIDTSLSNARSMPATPATTPPGPPMHAMQQYPPTTQAYDASRPMYHHQTPAPASQHTPSQQHTPHHSQQQPTHGYPGNAPNSSPHDRNIYGHNAVAAAAAAAAGGYVKAELTAPPTNRSSIAGPSGNEPVVDNKQQTNGLLQHAHNGHAGDGVSHSGVPEEEHEQETEYTHDSTAYDASRGQYNYGTTQVQTQLNEHSHLSTDVTAAANHQATSGRSTPRSAASQAYYAQQGYSTPPRTAAATAATQASSNLYNVVTSDRASNGAPAQDVYAGPADIPGALSNGYSTPALNGASSGMKRGRDNDDDDRASLDMKRRKTLMDSSMPSNVYDASAMNRAAPAVGAPRHR</sequence>
<feature type="region of interest" description="Disordered" evidence="9">
    <location>
        <begin position="1"/>
        <end position="74"/>
    </location>
</feature>
<dbReference type="Pfam" id="PF04383">
    <property type="entry name" value="KilA-N"/>
    <property type="match status" value="1"/>
</dbReference>
<feature type="region of interest" description="Disordered" evidence="9">
    <location>
        <begin position="97"/>
        <end position="118"/>
    </location>
</feature>
<feature type="region of interest" description="Disordered" evidence="9">
    <location>
        <begin position="705"/>
        <end position="769"/>
    </location>
</feature>
<accession>A0ABP0B932</accession>
<dbReference type="InterPro" id="IPR036887">
    <property type="entry name" value="HTH_APSES_sf"/>
</dbReference>
<feature type="compositionally biased region" description="Low complexity" evidence="9">
    <location>
        <begin position="476"/>
        <end position="495"/>
    </location>
</feature>
<feature type="region of interest" description="Disordered" evidence="9">
    <location>
        <begin position="564"/>
        <end position="601"/>
    </location>
</feature>
<evidence type="ECO:0000256" key="4">
    <source>
        <dbReference type="ARBA" id="ARBA00023015"/>
    </source>
</evidence>
<dbReference type="Gene3D" id="3.10.260.10">
    <property type="entry name" value="Transcription regulator HTH, APSES-type DNA-binding domain"/>
    <property type="match status" value="1"/>
</dbReference>
<keyword evidence="5" id="KW-0238">DNA-binding</keyword>
<dbReference type="SMART" id="SM01252">
    <property type="entry name" value="KilA-N"/>
    <property type="match status" value="1"/>
</dbReference>
<feature type="region of interest" description="Disordered" evidence="9">
    <location>
        <begin position="467"/>
        <end position="511"/>
    </location>
</feature>
<gene>
    <name evidence="11" type="ORF">SEUCBS140593_002651</name>
</gene>
<dbReference type="Proteomes" id="UP001642482">
    <property type="component" value="Unassembled WGS sequence"/>
</dbReference>
<evidence type="ECO:0000256" key="3">
    <source>
        <dbReference type="ARBA" id="ARBA00022969"/>
    </source>
</evidence>
<dbReference type="PROSITE" id="PS51299">
    <property type="entry name" value="HTH_APSES"/>
    <property type="match status" value="1"/>
</dbReference>
<keyword evidence="6" id="KW-0804">Transcription</keyword>
<reference evidence="11 12" key="1">
    <citation type="submission" date="2024-01" db="EMBL/GenBank/DDBJ databases">
        <authorList>
            <person name="Allen C."/>
            <person name="Tagirdzhanova G."/>
        </authorList>
    </citation>
    <scope>NUCLEOTIDE SEQUENCE [LARGE SCALE GENOMIC DNA]</scope>
</reference>
<feature type="compositionally biased region" description="Polar residues" evidence="9">
    <location>
        <begin position="705"/>
        <end position="716"/>
    </location>
</feature>
<name>A0ABP0B932_9PEZI</name>
<dbReference type="PANTHER" id="PTHR47792:SF1">
    <property type="entry name" value="PROTEIN SOK2-RELATED"/>
    <property type="match status" value="1"/>
</dbReference>
<keyword evidence="7" id="KW-0539">Nucleus</keyword>
<evidence type="ECO:0000256" key="8">
    <source>
        <dbReference type="ARBA" id="ARBA00023321"/>
    </source>
</evidence>
<dbReference type="EMBL" id="CAWUHD010000018">
    <property type="protein sequence ID" value="CAK7215804.1"/>
    <property type="molecule type" value="Genomic_DNA"/>
</dbReference>
<feature type="compositionally biased region" description="Polar residues" evidence="9">
    <location>
        <begin position="10"/>
        <end position="23"/>
    </location>
</feature>
<dbReference type="InterPro" id="IPR018004">
    <property type="entry name" value="KilA/APSES_HTH"/>
</dbReference>
<keyword evidence="8" id="KW-0183">Conidiation</keyword>
<feature type="region of interest" description="Disordered" evidence="9">
    <location>
        <begin position="430"/>
        <end position="453"/>
    </location>
</feature>
<keyword evidence="12" id="KW-1185">Reference proteome</keyword>
<feature type="compositionally biased region" description="Low complexity" evidence="9">
    <location>
        <begin position="102"/>
        <end position="111"/>
    </location>
</feature>
<evidence type="ECO:0000313" key="12">
    <source>
        <dbReference type="Proteomes" id="UP001642482"/>
    </source>
</evidence>
<comment type="caution">
    <text evidence="11">The sequence shown here is derived from an EMBL/GenBank/DDBJ whole genome shotgun (WGS) entry which is preliminary data.</text>
</comment>
<evidence type="ECO:0000256" key="5">
    <source>
        <dbReference type="ARBA" id="ARBA00023125"/>
    </source>
</evidence>
<feature type="compositionally biased region" description="Polar residues" evidence="9">
    <location>
        <begin position="30"/>
        <end position="49"/>
    </location>
</feature>
<keyword evidence="4" id="KW-0805">Transcription regulation</keyword>
<evidence type="ECO:0000256" key="6">
    <source>
        <dbReference type="ARBA" id="ARBA00023163"/>
    </source>
</evidence>
<proteinExistence type="inferred from homology"/>
<evidence type="ECO:0000259" key="10">
    <source>
        <dbReference type="PROSITE" id="PS51299"/>
    </source>
</evidence>
<feature type="compositionally biased region" description="Polar residues" evidence="9">
    <location>
        <begin position="627"/>
        <end position="642"/>
    </location>
</feature>
<dbReference type="InterPro" id="IPR003163">
    <property type="entry name" value="Tscrpt_reg_HTH_APSES-type"/>
</dbReference>
<dbReference type="InterPro" id="IPR029790">
    <property type="entry name" value="EFG1/Phd1/StuA"/>
</dbReference>